<dbReference type="PATRIC" id="fig|68170.10.peg.4087"/>
<protein>
    <recommendedName>
        <fullName evidence="1">Carrier domain-containing protein</fullName>
    </recommendedName>
</protein>
<reference evidence="2 3" key="1">
    <citation type="submission" date="2015-02" db="EMBL/GenBank/DDBJ databases">
        <authorList>
            <person name="Ju K.-S."/>
            <person name="Doroghazi J.R."/>
            <person name="Metcalf W."/>
        </authorList>
    </citation>
    <scope>NUCLEOTIDE SEQUENCE [LARGE SCALE GENOMIC DNA]</scope>
    <source>
        <strain evidence="2 3">NRRL B-16140</strain>
    </source>
</reference>
<dbReference type="Pfam" id="PF00550">
    <property type="entry name" value="PP-binding"/>
    <property type="match status" value="1"/>
</dbReference>
<dbReference type="EMBL" id="JYJG01000099">
    <property type="protein sequence ID" value="KJK48695.1"/>
    <property type="molecule type" value="Genomic_DNA"/>
</dbReference>
<feature type="domain" description="Carrier" evidence="1">
    <location>
        <begin position="1"/>
        <end position="75"/>
    </location>
</feature>
<organism evidence="2 3">
    <name type="scientific">Lentzea aerocolonigenes</name>
    <name type="common">Lechevalieria aerocolonigenes</name>
    <name type="synonym">Saccharothrix aerocolonigenes</name>
    <dbReference type="NCBI Taxonomy" id="68170"/>
    <lineage>
        <taxon>Bacteria</taxon>
        <taxon>Bacillati</taxon>
        <taxon>Actinomycetota</taxon>
        <taxon>Actinomycetes</taxon>
        <taxon>Pseudonocardiales</taxon>
        <taxon>Pseudonocardiaceae</taxon>
        <taxon>Lentzea</taxon>
    </lineage>
</organism>
<dbReference type="SUPFAM" id="SSF47336">
    <property type="entry name" value="ACP-like"/>
    <property type="match status" value="1"/>
</dbReference>
<dbReference type="Proteomes" id="UP000033393">
    <property type="component" value="Unassembled WGS sequence"/>
</dbReference>
<proteinExistence type="predicted"/>
<dbReference type="InterPro" id="IPR009081">
    <property type="entry name" value="PP-bd_ACP"/>
</dbReference>
<sequence>MSDLHNRLVTMLIDDLGVEDRAAEPGITFDEIDVDSLLLVEFALLIRREFGKELPEGSLTAGSTVADVVGMLQEA</sequence>
<dbReference type="OrthoDB" id="3192863at2"/>
<accession>A0A0F0GZI2</accession>
<evidence type="ECO:0000259" key="1">
    <source>
        <dbReference type="PROSITE" id="PS50075"/>
    </source>
</evidence>
<dbReference type="PROSITE" id="PS50075">
    <property type="entry name" value="CARRIER"/>
    <property type="match status" value="1"/>
</dbReference>
<keyword evidence="3" id="KW-1185">Reference proteome</keyword>
<comment type="caution">
    <text evidence="2">The sequence shown here is derived from an EMBL/GenBank/DDBJ whole genome shotgun (WGS) entry which is preliminary data.</text>
</comment>
<gene>
    <name evidence="2" type="ORF">UK23_16110</name>
</gene>
<evidence type="ECO:0000313" key="2">
    <source>
        <dbReference type="EMBL" id="KJK48695.1"/>
    </source>
</evidence>
<dbReference type="AlphaFoldDB" id="A0A0F0GZI2"/>
<dbReference type="RefSeq" id="WP_045312339.1">
    <property type="nucleotide sequence ID" value="NZ_JYJG01000099.1"/>
</dbReference>
<dbReference type="InterPro" id="IPR036736">
    <property type="entry name" value="ACP-like_sf"/>
</dbReference>
<name>A0A0F0GZI2_LENAE</name>
<dbReference type="Gene3D" id="1.10.1200.10">
    <property type="entry name" value="ACP-like"/>
    <property type="match status" value="1"/>
</dbReference>
<evidence type="ECO:0000313" key="3">
    <source>
        <dbReference type="Proteomes" id="UP000033393"/>
    </source>
</evidence>